<keyword evidence="3" id="KW-0547">Nucleotide-binding</keyword>
<dbReference type="SMART" id="SM00382">
    <property type="entry name" value="AAA"/>
    <property type="match status" value="1"/>
</dbReference>
<dbReference type="SUPFAM" id="SSF90123">
    <property type="entry name" value="ABC transporter transmembrane region"/>
    <property type="match status" value="1"/>
</dbReference>
<dbReference type="Pfam" id="PF00664">
    <property type="entry name" value="ABC_membrane"/>
    <property type="match status" value="1"/>
</dbReference>
<dbReference type="PANTHER" id="PTHR43394">
    <property type="entry name" value="ATP-DEPENDENT PERMEASE MDL1, MITOCHONDRIAL"/>
    <property type="match status" value="1"/>
</dbReference>
<feature type="domain" description="ABC transporter" evidence="8">
    <location>
        <begin position="378"/>
        <end position="611"/>
    </location>
</feature>
<dbReference type="GO" id="GO:0005524">
    <property type="term" value="F:ATP binding"/>
    <property type="evidence" value="ECO:0007669"/>
    <property type="project" value="UniProtKB-KW"/>
</dbReference>
<reference evidence="10 11" key="1">
    <citation type="submission" date="2019-02" db="EMBL/GenBank/DDBJ databases">
        <title>Prokaryotic population dynamics and viral predation in marine succession experiment using metagenomics: the confinement effect.</title>
        <authorList>
            <person name="Haro-Moreno J.M."/>
            <person name="Rodriguez-Valera F."/>
            <person name="Lopez-Perez M."/>
        </authorList>
    </citation>
    <scope>NUCLEOTIDE SEQUENCE [LARGE SCALE GENOMIC DNA]</scope>
    <source>
        <strain evidence="10">MED-G157</strain>
    </source>
</reference>
<dbReference type="CDD" id="cd18543">
    <property type="entry name" value="ABC_6TM_Rv0194_D1_like"/>
    <property type="match status" value="1"/>
</dbReference>
<feature type="transmembrane region" description="Helical" evidence="7">
    <location>
        <begin position="288"/>
        <end position="309"/>
    </location>
</feature>
<dbReference type="Proteomes" id="UP000316199">
    <property type="component" value="Unassembled WGS sequence"/>
</dbReference>
<evidence type="ECO:0000256" key="6">
    <source>
        <dbReference type="ARBA" id="ARBA00023136"/>
    </source>
</evidence>
<evidence type="ECO:0000256" key="4">
    <source>
        <dbReference type="ARBA" id="ARBA00022840"/>
    </source>
</evidence>
<dbReference type="InterPro" id="IPR039421">
    <property type="entry name" value="Type_1_exporter"/>
</dbReference>
<dbReference type="EMBL" id="SHAG01000003">
    <property type="protein sequence ID" value="RZO77332.1"/>
    <property type="molecule type" value="Genomic_DNA"/>
</dbReference>
<feature type="transmembrane region" description="Helical" evidence="7">
    <location>
        <begin position="315"/>
        <end position="339"/>
    </location>
</feature>
<organism evidence="10 11">
    <name type="scientific">OM182 bacterium</name>
    <dbReference type="NCBI Taxonomy" id="2510334"/>
    <lineage>
        <taxon>Bacteria</taxon>
        <taxon>Pseudomonadati</taxon>
        <taxon>Pseudomonadota</taxon>
        <taxon>Gammaproteobacteria</taxon>
        <taxon>OMG group</taxon>
        <taxon>OM182 clade</taxon>
    </lineage>
</organism>
<gene>
    <name evidence="10" type="ORF">EVA68_01720</name>
</gene>
<keyword evidence="4 10" id="KW-0067">ATP-binding</keyword>
<evidence type="ECO:0000259" key="9">
    <source>
        <dbReference type="PROSITE" id="PS50929"/>
    </source>
</evidence>
<evidence type="ECO:0000256" key="5">
    <source>
        <dbReference type="ARBA" id="ARBA00022989"/>
    </source>
</evidence>
<accession>A0A520S4B8</accession>
<evidence type="ECO:0000313" key="10">
    <source>
        <dbReference type="EMBL" id="RZO77332.1"/>
    </source>
</evidence>
<evidence type="ECO:0000313" key="11">
    <source>
        <dbReference type="Proteomes" id="UP000316199"/>
    </source>
</evidence>
<comment type="subcellular location">
    <subcellularLocation>
        <location evidence="1">Cell membrane</location>
        <topology evidence="1">Multi-pass membrane protein</topology>
    </subcellularLocation>
</comment>
<name>A0A520S4B8_9GAMM</name>
<dbReference type="GO" id="GO:0016887">
    <property type="term" value="F:ATP hydrolysis activity"/>
    <property type="evidence" value="ECO:0007669"/>
    <property type="project" value="InterPro"/>
</dbReference>
<dbReference type="InterPro" id="IPR011527">
    <property type="entry name" value="ABC1_TM_dom"/>
</dbReference>
<keyword evidence="6 7" id="KW-0472">Membrane</keyword>
<evidence type="ECO:0000256" key="3">
    <source>
        <dbReference type="ARBA" id="ARBA00022741"/>
    </source>
</evidence>
<dbReference type="Pfam" id="PF00005">
    <property type="entry name" value="ABC_tran"/>
    <property type="match status" value="1"/>
</dbReference>
<dbReference type="InterPro" id="IPR027417">
    <property type="entry name" value="P-loop_NTPase"/>
</dbReference>
<dbReference type="InterPro" id="IPR003593">
    <property type="entry name" value="AAA+_ATPase"/>
</dbReference>
<dbReference type="InterPro" id="IPR036640">
    <property type="entry name" value="ABC1_TM_sf"/>
</dbReference>
<dbReference type="PROSITE" id="PS50929">
    <property type="entry name" value="ABC_TM1F"/>
    <property type="match status" value="1"/>
</dbReference>
<feature type="transmembrane region" description="Helical" evidence="7">
    <location>
        <begin position="57"/>
        <end position="79"/>
    </location>
</feature>
<feature type="transmembrane region" description="Helical" evidence="7">
    <location>
        <begin position="172"/>
        <end position="193"/>
    </location>
</feature>
<sequence length="621" mass="69170">MSTIPADSAYDQKATRPFDFEPINVEARFDNPRARIDADRKKNWFQRVFPILWVNKWAFSVGIAMTVLTMLVSIALPALTGKVIDELPKAITEQQPDHFLSLVILMVTLSALRFVFSFIGTYQMSRVSNQLEADLRSVIYNHLVTLSFSFYDNIQTGQVISRANSDIKAIQMFLMMSPMLLTSILSFMFAAAYMLSVSFTLTLAALVTTPIVYILSMKLRAIMFPLSWLTQARQADVAVIVDENINGQRIVKSFAQEKNQLTLLARAAKKLQWVQIRNIDISSIYNPVIEHLTVVGQVLVWIYGGWLVIEGEIQLGSLVAFNMYLMIIQAPFRFLGVLLQMEQRAKASAGRIFEILDKEPEITDPKNTVTLKNPKGQLEFDNVHFSYGDEPVLAGLNFAVQSGETVAIVGRTGAGKSTVVRLLSRFYELSSGSIMIDGTDIRELALKSLHYHVGQVLDEPFLFSISIHDNIAYGKPNASMTEIMNAAKAAQAHDFIEQMEKGYETVVGERGYTLSGGQRQRIGIARALLVNPPILVLDDATSAIDVKVESEIHEALINLMTNRTTILIAHRLSTISLADRVIVLDEGKVIATGPHKELLASVPRYNEILSQQSHIPEGDSS</sequence>
<feature type="transmembrane region" description="Helical" evidence="7">
    <location>
        <begin position="199"/>
        <end position="216"/>
    </location>
</feature>
<dbReference type="PROSITE" id="PS00211">
    <property type="entry name" value="ABC_TRANSPORTER_1"/>
    <property type="match status" value="1"/>
</dbReference>
<proteinExistence type="predicted"/>
<dbReference type="GO" id="GO:0015421">
    <property type="term" value="F:ABC-type oligopeptide transporter activity"/>
    <property type="evidence" value="ECO:0007669"/>
    <property type="project" value="TreeGrafter"/>
</dbReference>
<keyword evidence="5 7" id="KW-1133">Transmembrane helix</keyword>
<dbReference type="Gene3D" id="3.40.50.300">
    <property type="entry name" value="P-loop containing nucleotide triphosphate hydrolases"/>
    <property type="match status" value="1"/>
</dbReference>
<dbReference type="InterPro" id="IPR017871">
    <property type="entry name" value="ABC_transporter-like_CS"/>
</dbReference>
<dbReference type="GO" id="GO:0005886">
    <property type="term" value="C:plasma membrane"/>
    <property type="evidence" value="ECO:0007669"/>
    <property type="project" value="UniProtKB-SubCell"/>
</dbReference>
<evidence type="ECO:0000256" key="7">
    <source>
        <dbReference type="SAM" id="Phobius"/>
    </source>
</evidence>
<feature type="transmembrane region" description="Helical" evidence="7">
    <location>
        <begin position="99"/>
        <end position="119"/>
    </location>
</feature>
<dbReference type="Gene3D" id="1.20.1560.10">
    <property type="entry name" value="ABC transporter type 1, transmembrane domain"/>
    <property type="match status" value="1"/>
</dbReference>
<dbReference type="InterPro" id="IPR003439">
    <property type="entry name" value="ABC_transporter-like_ATP-bd"/>
</dbReference>
<comment type="caution">
    <text evidence="10">The sequence shown here is derived from an EMBL/GenBank/DDBJ whole genome shotgun (WGS) entry which is preliminary data.</text>
</comment>
<feature type="domain" description="ABC transmembrane type-1" evidence="9">
    <location>
        <begin position="61"/>
        <end position="344"/>
    </location>
</feature>
<protein>
    <submittedName>
        <fullName evidence="10">ABC transporter ATP-binding protein</fullName>
    </submittedName>
</protein>
<dbReference type="PROSITE" id="PS50893">
    <property type="entry name" value="ABC_TRANSPORTER_2"/>
    <property type="match status" value="1"/>
</dbReference>
<evidence type="ECO:0000259" key="8">
    <source>
        <dbReference type="PROSITE" id="PS50893"/>
    </source>
</evidence>
<keyword evidence="2 7" id="KW-0812">Transmembrane</keyword>
<dbReference type="PANTHER" id="PTHR43394:SF1">
    <property type="entry name" value="ATP-BINDING CASSETTE SUB-FAMILY B MEMBER 10, MITOCHONDRIAL"/>
    <property type="match status" value="1"/>
</dbReference>
<evidence type="ECO:0000256" key="2">
    <source>
        <dbReference type="ARBA" id="ARBA00022692"/>
    </source>
</evidence>
<dbReference type="SUPFAM" id="SSF52540">
    <property type="entry name" value="P-loop containing nucleoside triphosphate hydrolases"/>
    <property type="match status" value="1"/>
</dbReference>
<evidence type="ECO:0000256" key="1">
    <source>
        <dbReference type="ARBA" id="ARBA00004651"/>
    </source>
</evidence>
<dbReference type="AlphaFoldDB" id="A0A520S4B8"/>
<dbReference type="FunFam" id="3.40.50.300:FF:000218">
    <property type="entry name" value="Multidrug ABC transporter ATP-binding protein"/>
    <property type="match status" value="1"/>
</dbReference>